<reference evidence="1" key="1">
    <citation type="journal article" date="2019" name="bioRxiv">
        <title>The Genome of the Zebra Mussel, Dreissena polymorpha: A Resource for Invasive Species Research.</title>
        <authorList>
            <person name="McCartney M.A."/>
            <person name="Auch B."/>
            <person name="Kono T."/>
            <person name="Mallez S."/>
            <person name="Zhang Y."/>
            <person name="Obille A."/>
            <person name="Becker A."/>
            <person name="Abrahante J.E."/>
            <person name="Garbe J."/>
            <person name="Badalamenti J.P."/>
            <person name="Herman A."/>
            <person name="Mangelson H."/>
            <person name="Liachko I."/>
            <person name="Sullivan S."/>
            <person name="Sone E.D."/>
            <person name="Koren S."/>
            <person name="Silverstein K.A.T."/>
            <person name="Beckman K.B."/>
            <person name="Gohl D.M."/>
        </authorList>
    </citation>
    <scope>NUCLEOTIDE SEQUENCE</scope>
    <source>
        <strain evidence="1">Duluth1</strain>
        <tissue evidence="1">Whole animal</tissue>
    </source>
</reference>
<gene>
    <name evidence="1" type="ORF">DPMN_142117</name>
</gene>
<dbReference type="Gene3D" id="2.120.10.30">
    <property type="entry name" value="TolB, C-terminal domain"/>
    <property type="match status" value="1"/>
</dbReference>
<evidence type="ECO:0000313" key="2">
    <source>
        <dbReference type="Proteomes" id="UP000828390"/>
    </source>
</evidence>
<dbReference type="InterPro" id="IPR011042">
    <property type="entry name" value="6-blade_b-propeller_TolB-like"/>
</dbReference>
<sequence>MELLVSVDIKQTGDDKEVPFLSGLDFLQDGRLVAVDYKNCKCIVMDDRLIKLGKPYKFNTIPLDIVCLSQCEVAVTTYDKTVCLLSVSPDNVINLTKKISTSTNVFSICCIVPTNMVVSTFNDPRPVKMITKGGVESDCDYVLFQTYKLDESNCTYVQSKNTLVLTDRKANTVYMYDTFTGTSRAITNENIQQPRGACVGPDDTVLVCSGAKNSIVHMTVHGDIIGNYPVDTKLPYTLCMTKDGSRLAVSGCGTARKLIMYTLS</sequence>
<accession>A0A9D4JN69</accession>
<name>A0A9D4JN69_DREPO</name>
<comment type="caution">
    <text evidence="1">The sequence shown here is derived from an EMBL/GenBank/DDBJ whole genome shotgun (WGS) entry which is preliminary data.</text>
</comment>
<dbReference type="EMBL" id="JAIWYP010000006">
    <property type="protein sequence ID" value="KAH3813652.1"/>
    <property type="molecule type" value="Genomic_DNA"/>
</dbReference>
<evidence type="ECO:0000313" key="1">
    <source>
        <dbReference type="EMBL" id="KAH3813652.1"/>
    </source>
</evidence>
<dbReference type="SUPFAM" id="SSF101898">
    <property type="entry name" value="NHL repeat"/>
    <property type="match status" value="1"/>
</dbReference>
<reference evidence="1" key="2">
    <citation type="submission" date="2020-11" db="EMBL/GenBank/DDBJ databases">
        <authorList>
            <person name="McCartney M.A."/>
            <person name="Auch B."/>
            <person name="Kono T."/>
            <person name="Mallez S."/>
            <person name="Becker A."/>
            <person name="Gohl D.M."/>
            <person name="Silverstein K.A.T."/>
            <person name="Koren S."/>
            <person name="Bechman K.B."/>
            <person name="Herman A."/>
            <person name="Abrahante J.E."/>
            <person name="Garbe J."/>
        </authorList>
    </citation>
    <scope>NUCLEOTIDE SEQUENCE</scope>
    <source>
        <strain evidence="1">Duluth1</strain>
        <tissue evidence="1">Whole animal</tissue>
    </source>
</reference>
<keyword evidence="2" id="KW-1185">Reference proteome</keyword>
<protein>
    <submittedName>
        <fullName evidence="1">Uncharacterized protein</fullName>
    </submittedName>
</protein>
<proteinExistence type="predicted"/>
<dbReference type="Proteomes" id="UP000828390">
    <property type="component" value="Unassembled WGS sequence"/>
</dbReference>
<dbReference type="AlphaFoldDB" id="A0A9D4JN69"/>
<organism evidence="1 2">
    <name type="scientific">Dreissena polymorpha</name>
    <name type="common">Zebra mussel</name>
    <name type="synonym">Mytilus polymorpha</name>
    <dbReference type="NCBI Taxonomy" id="45954"/>
    <lineage>
        <taxon>Eukaryota</taxon>
        <taxon>Metazoa</taxon>
        <taxon>Spiralia</taxon>
        <taxon>Lophotrochozoa</taxon>
        <taxon>Mollusca</taxon>
        <taxon>Bivalvia</taxon>
        <taxon>Autobranchia</taxon>
        <taxon>Heteroconchia</taxon>
        <taxon>Euheterodonta</taxon>
        <taxon>Imparidentia</taxon>
        <taxon>Neoheterodontei</taxon>
        <taxon>Myida</taxon>
        <taxon>Dreissenoidea</taxon>
        <taxon>Dreissenidae</taxon>
        <taxon>Dreissena</taxon>
    </lineage>
</organism>